<evidence type="ECO:0000313" key="1">
    <source>
        <dbReference type="EMBL" id="ORX35838.1"/>
    </source>
</evidence>
<name>A0A1Y1UCS0_9FUNG</name>
<keyword evidence="2" id="KW-1185">Reference proteome</keyword>
<dbReference type="AlphaFoldDB" id="A0A1Y1UCS0"/>
<dbReference type="STRING" id="1754191.A0A1Y1UCS0"/>
<dbReference type="OrthoDB" id="10354017at2759"/>
<reference evidence="1 2" key="2">
    <citation type="submission" date="2016-08" db="EMBL/GenBank/DDBJ databases">
        <title>Pervasive Adenine N6-methylation of Active Genes in Fungi.</title>
        <authorList>
            <consortium name="DOE Joint Genome Institute"/>
            <person name="Mondo S.J."/>
            <person name="Dannebaum R.O."/>
            <person name="Kuo R.C."/>
            <person name="Labutti K."/>
            <person name="Haridas S."/>
            <person name="Kuo A."/>
            <person name="Salamov A."/>
            <person name="Ahrendt S.R."/>
            <person name="Lipzen A."/>
            <person name="Sullivan W."/>
            <person name="Andreopoulos W.B."/>
            <person name="Clum A."/>
            <person name="Lindquist E."/>
            <person name="Daum C."/>
            <person name="Ramamoorthy G.K."/>
            <person name="Gryganskyi A."/>
            <person name="Culley D."/>
            <person name="Magnuson J.K."/>
            <person name="James T.Y."/>
            <person name="O'Malley M.A."/>
            <person name="Stajich J.E."/>
            <person name="Spatafora J.W."/>
            <person name="Visel A."/>
            <person name="Grigoriev I.V."/>
        </authorList>
    </citation>
    <scope>NUCLEOTIDE SEQUENCE [LARGE SCALE GENOMIC DNA]</scope>
    <source>
        <strain evidence="2">finn</strain>
    </source>
</reference>
<dbReference type="EMBL" id="MCFH01000164">
    <property type="protein sequence ID" value="ORX35838.1"/>
    <property type="molecule type" value="Genomic_DNA"/>
</dbReference>
<evidence type="ECO:0000313" key="2">
    <source>
        <dbReference type="Proteomes" id="UP000193719"/>
    </source>
</evidence>
<sequence>MIDETGYYIEIEPEEDTYYYDSRAKTILRYKDGAWKTPETSGYAYISIDPVNTYIYSSPRSMMKSRSMVLPIRLLLTVDGEMYNCNQDEGGACTPINNTGYYFTNAGEVYYCVHDSENLEPTECTKQACISGQYYYIDEAYYRCESSSSLVPVMSRYCSYNENVIINFPLALTEEYPDKIKQAVEGIERTTIPQPLLDVVERII</sequence>
<dbReference type="Proteomes" id="UP000193719">
    <property type="component" value="Unassembled WGS sequence"/>
</dbReference>
<accession>A0A1Y1UCS0</accession>
<reference evidence="1 2" key="1">
    <citation type="submission" date="2016-08" db="EMBL/GenBank/DDBJ databases">
        <title>Genomes of anaerobic fungi encode conserved fungal cellulosomes for biomass hydrolysis.</title>
        <authorList>
            <consortium name="DOE Joint Genome Institute"/>
            <person name="Haitjema C.H."/>
            <person name="Gilmore S.P."/>
            <person name="Henske J.K."/>
            <person name="Solomon K.V."/>
            <person name="De Groot R."/>
            <person name="Kuo A."/>
            <person name="Mondo S.J."/>
            <person name="Salamov A.A."/>
            <person name="Labutti K."/>
            <person name="Zhao Z."/>
            <person name="Chiniquy J."/>
            <person name="Barry K."/>
            <person name="Brewer H.M."/>
            <person name="Purvine S.O."/>
            <person name="Wright A.T."/>
            <person name="Boxma B."/>
            <person name="Van Alen T."/>
            <person name="Hackstein J.H."/>
            <person name="Baker S.E."/>
            <person name="Grigoriev I.V."/>
            <person name="O'Malley M.A."/>
        </authorList>
    </citation>
    <scope>NUCLEOTIDE SEQUENCE [LARGE SCALE GENOMIC DNA]</scope>
    <source>
        <strain evidence="2">finn</strain>
    </source>
</reference>
<proteinExistence type="predicted"/>
<organism evidence="1 2">
    <name type="scientific">Piromyces finnis</name>
    <dbReference type="NCBI Taxonomy" id="1754191"/>
    <lineage>
        <taxon>Eukaryota</taxon>
        <taxon>Fungi</taxon>
        <taxon>Fungi incertae sedis</taxon>
        <taxon>Chytridiomycota</taxon>
        <taxon>Chytridiomycota incertae sedis</taxon>
        <taxon>Neocallimastigomycetes</taxon>
        <taxon>Neocallimastigales</taxon>
        <taxon>Neocallimastigaceae</taxon>
        <taxon>Piromyces</taxon>
    </lineage>
</organism>
<protein>
    <submittedName>
        <fullName evidence="1">Uncharacterized protein</fullName>
    </submittedName>
</protein>
<gene>
    <name evidence="1" type="ORF">BCR36DRAFT_445599</name>
</gene>
<comment type="caution">
    <text evidence="1">The sequence shown here is derived from an EMBL/GenBank/DDBJ whole genome shotgun (WGS) entry which is preliminary data.</text>
</comment>